<proteinExistence type="predicted"/>
<dbReference type="InterPro" id="IPR021408">
    <property type="entry name" value="DUF3046"/>
</dbReference>
<dbReference type="Proteomes" id="UP001056336">
    <property type="component" value="Chromosome"/>
</dbReference>
<gene>
    <name evidence="1" type="ORF">M6D93_10545</name>
</gene>
<accession>A0ABY4QS86</accession>
<evidence type="ECO:0000313" key="2">
    <source>
        <dbReference type="Proteomes" id="UP001056336"/>
    </source>
</evidence>
<name>A0ABY4QS86_9ACTN</name>
<protein>
    <submittedName>
        <fullName evidence="1">DUF3046 domain-containing protein</fullName>
    </submittedName>
</protein>
<dbReference type="RefSeq" id="WP_249769117.1">
    <property type="nucleotide sequence ID" value="NZ_CP097332.1"/>
</dbReference>
<dbReference type="EMBL" id="CP097332">
    <property type="protein sequence ID" value="UQX86748.1"/>
    <property type="molecule type" value="Genomic_DNA"/>
</dbReference>
<reference evidence="1" key="1">
    <citation type="journal article" date="2018" name="Int. J. Syst. Evol. Microbiol.">
        <title>Jatrophihabitans telluris sp. nov., isolated from sediment soil of lava forest wetlands and the emended description of the genus Jatrophihabitans.</title>
        <authorList>
            <person name="Lee K.C."/>
            <person name="Suh M.K."/>
            <person name="Eom M.K."/>
            <person name="Kim K.K."/>
            <person name="Kim J.S."/>
            <person name="Kim D.S."/>
            <person name="Ko S.H."/>
            <person name="Shin Y.K."/>
            <person name="Lee J.S."/>
        </authorList>
    </citation>
    <scope>NUCLEOTIDE SEQUENCE</scope>
    <source>
        <strain evidence="1">N237</strain>
    </source>
</reference>
<reference evidence="1" key="2">
    <citation type="submission" date="2022-05" db="EMBL/GenBank/DDBJ databases">
        <authorList>
            <person name="Kim J.-S."/>
            <person name="Lee K."/>
            <person name="Suh M."/>
            <person name="Eom M."/>
            <person name="Kim J.-S."/>
            <person name="Kim D.-S."/>
            <person name="Ko S.-H."/>
            <person name="Shin Y."/>
            <person name="Lee J.-S."/>
        </authorList>
    </citation>
    <scope>NUCLEOTIDE SEQUENCE</scope>
    <source>
        <strain evidence="1">N237</strain>
    </source>
</reference>
<dbReference type="Pfam" id="PF11248">
    <property type="entry name" value="DUF3046"/>
    <property type="match status" value="1"/>
</dbReference>
<sequence length="63" mass="7250">MRLSEFWQRMEARFGVVYARSVAVDYRVSALGATVSEALERGDSPKHVWRAVCDEFEISQSLR</sequence>
<evidence type="ECO:0000313" key="1">
    <source>
        <dbReference type="EMBL" id="UQX86748.1"/>
    </source>
</evidence>
<keyword evidence="2" id="KW-1185">Reference proteome</keyword>
<organism evidence="1 2">
    <name type="scientific">Jatrophihabitans telluris</name>
    <dbReference type="NCBI Taxonomy" id="2038343"/>
    <lineage>
        <taxon>Bacteria</taxon>
        <taxon>Bacillati</taxon>
        <taxon>Actinomycetota</taxon>
        <taxon>Actinomycetes</taxon>
        <taxon>Jatrophihabitantales</taxon>
        <taxon>Jatrophihabitantaceae</taxon>
        <taxon>Jatrophihabitans</taxon>
    </lineage>
</organism>